<reference evidence="3" key="1">
    <citation type="submission" date="2021-03" db="EMBL/GenBank/DDBJ databases">
        <title>Chromosome level genome of the anhydrobiotic midge Polypedilum vanderplanki.</title>
        <authorList>
            <person name="Yoshida Y."/>
            <person name="Kikawada T."/>
            <person name="Gusev O."/>
        </authorList>
    </citation>
    <scope>NUCLEOTIDE SEQUENCE</scope>
    <source>
        <strain evidence="3">NIAS01</strain>
        <tissue evidence="3">Whole body or cell culture</tissue>
    </source>
</reference>
<evidence type="ECO:0000256" key="1">
    <source>
        <dbReference type="SAM" id="MobiDB-lite"/>
    </source>
</evidence>
<comment type="caution">
    <text evidence="3">The sequence shown here is derived from an EMBL/GenBank/DDBJ whole genome shotgun (WGS) entry which is preliminary data.</text>
</comment>
<keyword evidence="4" id="KW-1185">Reference proteome</keyword>
<feature type="transmembrane region" description="Helical" evidence="2">
    <location>
        <begin position="182"/>
        <end position="203"/>
    </location>
</feature>
<keyword evidence="2" id="KW-0472">Membrane</keyword>
<evidence type="ECO:0000256" key="2">
    <source>
        <dbReference type="SAM" id="Phobius"/>
    </source>
</evidence>
<protein>
    <submittedName>
        <fullName evidence="3">Uncharacterized protein</fullName>
    </submittedName>
</protein>
<organism evidence="3 4">
    <name type="scientific">Polypedilum vanderplanki</name>
    <name type="common">Sleeping chironomid midge</name>
    <dbReference type="NCBI Taxonomy" id="319348"/>
    <lineage>
        <taxon>Eukaryota</taxon>
        <taxon>Metazoa</taxon>
        <taxon>Ecdysozoa</taxon>
        <taxon>Arthropoda</taxon>
        <taxon>Hexapoda</taxon>
        <taxon>Insecta</taxon>
        <taxon>Pterygota</taxon>
        <taxon>Neoptera</taxon>
        <taxon>Endopterygota</taxon>
        <taxon>Diptera</taxon>
        <taxon>Nematocera</taxon>
        <taxon>Chironomoidea</taxon>
        <taxon>Chironomidae</taxon>
        <taxon>Chironominae</taxon>
        <taxon>Polypedilum</taxon>
        <taxon>Polypedilum</taxon>
    </lineage>
</organism>
<feature type="region of interest" description="Disordered" evidence="1">
    <location>
        <begin position="77"/>
        <end position="176"/>
    </location>
</feature>
<dbReference type="EMBL" id="JADBJN010000002">
    <property type="protein sequence ID" value="KAG5677658.1"/>
    <property type="molecule type" value="Genomic_DNA"/>
</dbReference>
<evidence type="ECO:0000313" key="3">
    <source>
        <dbReference type="EMBL" id="KAG5677658.1"/>
    </source>
</evidence>
<evidence type="ECO:0000313" key="4">
    <source>
        <dbReference type="Proteomes" id="UP001107558"/>
    </source>
</evidence>
<keyword evidence="2" id="KW-0812">Transmembrane</keyword>
<feature type="compositionally biased region" description="Low complexity" evidence="1">
    <location>
        <begin position="92"/>
        <end position="147"/>
    </location>
</feature>
<gene>
    <name evidence="3" type="ORF">PVAND_007397</name>
</gene>
<sequence>MKLIYRLIVALFVTLIFFDEVSIINSKNVKDSKEKFQYDLSNESSKINEQQNEVKIILKNEGIDELTKAPLDEDTTLKRIKSEVPTTEKSTEGTTTEKTTEEPTTTGTITEEPITSSKTEPTTSSSSITFSTTASTTSSSLTSSTQRTSEKPTIPTTHQPDSTSTTTTIKPKPKSAPSCSQIYVVISCILAGLISILIFILALRFCGNSRPSSYVSLQ</sequence>
<dbReference type="Proteomes" id="UP001107558">
    <property type="component" value="Chromosome 2"/>
</dbReference>
<keyword evidence="2" id="KW-1133">Transmembrane helix</keyword>
<name>A0A9J6C6K1_POLVA</name>
<accession>A0A9J6C6K1</accession>
<proteinExistence type="predicted"/>
<feature type="compositionally biased region" description="Low complexity" evidence="1">
    <location>
        <begin position="155"/>
        <end position="176"/>
    </location>
</feature>
<dbReference type="AlphaFoldDB" id="A0A9J6C6K1"/>